<protein>
    <recommendedName>
        <fullName evidence="3">Gag-Pol polyprotein</fullName>
    </recommendedName>
</protein>
<evidence type="ECO:0000313" key="2">
    <source>
        <dbReference type="Proteomes" id="UP001151760"/>
    </source>
</evidence>
<sequence length="115" mass="13161">MMITLVVNHQLLQIVADNVPNAMFVEDVSENPFAPPSTSAAESSSSQYVMTDPAWIDSMQEELLQFKRLDVLVLVPASDNVKPLTLKWLFKNKHDEENTVIRNKTRLVMRGYRQE</sequence>
<proteinExistence type="predicted"/>
<keyword evidence="2" id="KW-1185">Reference proteome</keyword>
<evidence type="ECO:0008006" key="3">
    <source>
        <dbReference type="Google" id="ProtNLM"/>
    </source>
</evidence>
<name>A0ABQ5AVX0_9ASTR</name>
<evidence type="ECO:0000313" key="1">
    <source>
        <dbReference type="EMBL" id="GJT05912.1"/>
    </source>
</evidence>
<organism evidence="1 2">
    <name type="scientific">Tanacetum coccineum</name>
    <dbReference type="NCBI Taxonomy" id="301880"/>
    <lineage>
        <taxon>Eukaryota</taxon>
        <taxon>Viridiplantae</taxon>
        <taxon>Streptophyta</taxon>
        <taxon>Embryophyta</taxon>
        <taxon>Tracheophyta</taxon>
        <taxon>Spermatophyta</taxon>
        <taxon>Magnoliopsida</taxon>
        <taxon>eudicotyledons</taxon>
        <taxon>Gunneridae</taxon>
        <taxon>Pentapetalae</taxon>
        <taxon>asterids</taxon>
        <taxon>campanulids</taxon>
        <taxon>Asterales</taxon>
        <taxon>Asteraceae</taxon>
        <taxon>Asteroideae</taxon>
        <taxon>Anthemideae</taxon>
        <taxon>Anthemidinae</taxon>
        <taxon>Tanacetum</taxon>
    </lineage>
</organism>
<dbReference type="EMBL" id="BQNB010012624">
    <property type="protein sequence ID" value="GJT05912.1"/>
    <property type="molecule type" value="Genomic_DNA"/>
</dbReference>
<comment type="caution">
    <text evidence="1">The sequence shown here is derived from an EMBL/GenBank/DDBJ whole genome shotgun (WGS) entry which is preliminary data.</text>
</comment>
<reference evidence="1" key="1">
    <citation type="journal article" date="2022" name="Int. J. Mol. Sci.">
        <title>Draft Genome of Tanacetum Coccineum: Genomic Comparison of Closely Related Tanacetum-Family Plants.</title>
        <authorList>
            <person name="Yamashiro T."/>
            <person name="Shiraishi A."/>
            <person name="Nakayama K."/>
            <person name="Satake H."/>
        </authorList>
    </citation>
    <scope>NUCLEOTIDE SEQUENCE</scope>
</reference>
<gene>
    <name evidence="1" type="ORF">Tco_0840374</name>
</gene>
<dbReference type="Proteomes" id="UP001151760">
    <property type="component" value="Unassembled WGS sequence"/>
</dbReference>
<accession>A0ABQ5AVX0</accession>
<reference evidence="1" key="2">
    <citation type="submission" date="2022-01" db="EMBL/GenBank/DDBJ databases">
        <authorList>
            <person name="Yamashiro T."/>
            <person name="Shiraishi A."/>
            <person name="Satake H."/>
            <person name="Nakayama K."/>
        </authorList>
    </citation>
    <scope>NUCLEOTIDE SEQUENCE</scope>
</reference>